<evidence type="ECO:0000259" key="1">
    <source>
        <dbReference type="Pfam" id="PF13556"/>
    </source>
</evidence>
<dbReference type="RefSeq" id="WP_336499151.1">
    <property type="nucleotide sequence ID" value="NZ_JBAWSY010000023.1"/>
</dbReference>
<organism evidence="2 3">
    <name type="scientific">Psychrobacillus mangrovi</name>
    <dbReference type="NCBI Taxonomy" id="3117745"/>
    <lineage>
        <taxon>Bacteria</taxon>
        <taxon>Bacillati</taxon>
        <taxon>Bacillota</taxon>
        <taxon>Bacilli</taxon>
        <taxon>Bacillales</taxon>
        <taxon>Bacillaceae</taxon>
        <taxon>Psychrobacillus</taxon>
    </lineage>
</organism>
<dbReference type="PANTHER" id="PTHR33744">
    <property type="entry name" value="CARBOHYDRATE DIACID REGULATOR"/>
    <property type="match status" value="1"/>
</dbReference>
<dbReference type="InterPro" id="IPR051448">
    <property type="entry name" value="CdaR-like_regulators"/>
</dbReference>
<evidence type="ECO:0000313" key="2">
    <source>
        <dbReference type="EMBL" id="MEI4771605.1"/>
    </source>
</evidence>
<comment type="caution">
    <text evidence="2">The sequence shown here is derived from an EMBL/GenBank/DDBJ whole genome shotgun (WGS) entry which is preliminary data.</text>
</comment>
<accession>A0ABU8F9F1</accession>
<dbReference type="Gene3D" id="1.10.10.2840">
    <property type="entry name" value="PucR C-terminal helix-turn-helix domain"/>
    <property type="match status" value="1"/>
</dbReference>
<dbReference type="InterPro" id="IPR042070">
    <property type="entry name" value="PucR_C-HTH_sf"/>
</dbReference>
<dbReference type="EMBL" id="JBAWSY010000023">
    <property type="protein sequence ID" value="MEI4771605.1"/>
    <property type="molecule type" value="Genomic_DNA"/>
</dbReference>
<sequence>MKNDLSLLFPSIQILPEYPTELNEEVYIFHNPVMNNWIQINKTEVSEREYSLLSSLFTEVNLDLSTTQTGSMKWLYFLRGDGPAPVKTETDIRIIQIHFKKNVQQADLKEAVNVFFGDSMQFILVSTQNALLIEQKSSYIQTTEDFASFITALESDFYIKGKVYIGKFHRTNMLFPVHFSTEKEWFQKGISTNHAERIYTLENIFPFNLIEQMSEEMKHIIRKEILNPLEYDIELLQTVKQFFENGFNVSVTAKKLYIHRNTLHYRLTKFQDITGISVRSFDGALVAYCASLIANNR</sequence>
<dbReference type="InterPro" id="IPR009057">
    <property type="entry name" value="Homeodomain-like_sf"/>
</dbReference>
<dbReference type="SUPFAM" id="SSF46689">
    <property type="entry name" value="Homeodomain-like"/>
    <property type="match status" value="1"/>
</dbReference>
<reference evidence="2 3" key="1">
    <citation type="submission" date="2024-01" db="EMBL/GenBank/DDBJ databases">
        <title>Seven novel Bacillus-like species.</title>
        <authorList>
            <person name="Liu G."/>
        </authorList>
    </citation>
    <scope>NUCLEOTIDE SEQUENCE [LARGE SCALE GENOMIC DNA]</scope>
    <source>
        <strain evidence="2 3">FJAT-51614</strain>
    </source>
</reference>
<proteinExistence type="predicted"/>
<dbReference type="Proteomes" id="UP001364890">
    <property type="component" value="Unassembled WGS sequence"/>
</dbReference>
<name>A0ABU8F9F1_9BACI</name>
<feature type="domain" description="PucR C-terminal helix-turn-helix" evidence="1">
    <location>
        <begin position="235"/>
        <end position="290"/>
    </location>
</feature>
<gene>
    <name evidence="2" type="ORF">WAX74_18440</name>
</gene>
<evidence type="ECO:0000313" key="3">
    <source>
        <dbReference type="Proteomes" id="UP001364890"/>
    </source>
</evidence>
<protein>
    <submittedName>
        <fullName evidence="2">Helix-turn-helix domain-containing protein</fullName>
    </submittedName>
</protein>
<dbReference type="Pfam" id="PF13556">
    <property type="entry name" value="HTH_30"/>
    <property type="match status" value="1"/>
</dbReference>
<keyword evidence="3" id="KW-1185">Reference proteome</keyword>
<dbReference type="PANTHER" id="PTHR33744:SF15">
    <property type="entry name" value="CARBOHYDRATE DIACID REGULATOR"/>
    <property type="match status" value="1"/>
</dbReference>
<dbReference type="InterPro" id="IPR025736">
    <property type="entry name" value="PucR_C-HTH_dom"/>
</dbReference>